<dbReference type="AlphaFoldDB" id="A0A2N7VB35"/>
<keyword evidence="2" id="KW-1185">Reference proteome</keyword>
<dbReference type="OrthoDB" id="199095at2"/>
<protein>
    <submittedName>
        <fullName evidence="1">Uncharacterized protein</fullName>
    </submittedName>
</protein>
<evidence type="ECO:0000313" key="1">
    <source>
        <dbReference type="EMBL" id="PMS14365.1"/>
    </source>
</evidence>
<name>A0A2N7VB35_9BURK</name>
<reference evidence="1 2" key="1">
    <citation type="submission" date="2018-01" db="EMBL/GenBank/DDBJ databases">
        <title>Whole genome analyses suggest that Burkholderia sensu lato contains two further novel genera in the rhizoxinica-symbiotica group Mycetohabitans gen. nov., and Trinickia gen. nov.: implications for the evolution of diazotrophy and nodulation in the Burkholderiaceae.</title>
        <authorList>
            <person name="Estrada-de los Santos P."/>
            <person name="Palmer M."/>
            <person name="Chavez-Ramirez B."/>
            <person name="Beukes C."/>
            <person name="Steenkamp E.T."/>
            <person name="Hirsch A.M."/>
            <person name="Manyaka P."/>
            <person name="Maluk M."/>
            <person name="Lafos M."/>
            <person name="Crook M."/>
            <person name="Gross E."/>
            <person name="Simon M.F."/>
            <person name="Bueno dos Reis Junior F."/>
            <person name="Poole P.S."/>
            <person name="Venter S.N."/>
            <person name="James E.K."/>
        </authorList>
    </citation>
    <scope>NUCLEOTIDE SEQUENCE [LARGE SCALE GENOMIC DNA]</scope>
    <source>
        <strain evidence="1 2">GIMN1.004</strain>
    </source>
</reference>
<sequence length="128" mass="14663">MNAASMEMARVCLLGGDWEGHRVESFLERFTGTREYAEDFDEFDFLISDVVNAFPYIHYDPDTKRIVKVTNDPLLYAADAECLMYQIVGLDVVKMRMPDDDTLYEWYQAYAGICAGHTMSVTAWGNHV</sequence>
<dbReference type="Proteomes" id="UP000235616">
    <property type="component" value="Unassembled WGS sequence"/>
</dbReference>
<dbReference type="EMBL" id="PNYA01000049">
    <property type="protein sequence ID" value="PMS14365.1"/>
    <property type="molecule type" value="Genomic_DNA"/>
</dbReference>
<evidence type="ECO:0000313" key="2">
    <source>
        <dbReference type="Proteomes" id="UP000235616"/>
    </source>
</evidence>
<proteinExistence type="predicted"/>
<dbReference type="RefSeq" id="WP_102649455.1">
    <property type="nucleotide sequence ID" value="NZ_PNYA01000049.1"/>
</dbReference>
<accession>A0A2N7VB35</accession>
<gene>
    <name evidence="1" type="ORF">C0Z18_31890</name>
</gene>
<organism evidence="1 2">
    <name type="scientific">Trinickia dabaoshanensis</name>
    <dbReference type="NCBI Taxonomy" id="564714"/>
    <lineage>
        <taxon>Bacteria</taxon>
        <taxon>Pseudomonadati</taxon>
        <taxon>Pseudomonadota</taxon>
        <taxon>Betaproteobacteria</taxon>
        <taxon>Burkholderiales</taxon>
        <taxon>Burkholderiaceae</taxon>
        <taxon>Trinickia</taxon>
    </lineage>
</organism>
<comment type="caution">
    <text evidence="1">The sequence shown here is derived from an EMBL/GenBank/DDBJ whole genome shotgun (WGS) entry which is preliminary data.</text>
</comment>